<dbReference type="InterPro" id="IPR006419">
    <property type="entry name" value="NMN_transpt_PnuC"/>
</dbReference>
<evidence type="ECO:0000256" key="7">
    <source>
        <dbReference type="ARBA" id="ARBA00023136"/>
    </source>
</evidence>
<keyword evidence="10" id="KW-1185">Reference proteome</keyword>
<feature type="transmembrane region" description="Helical" evidence="8">
    <location>
        <begin position="137"/>
        <end position="158"/>
    </location>
</feature>
<dbReference type="OrthoDB" id="9791248at2"/>
<evidence type="ECO:0000313" key="9">
    <source>
        <dbReference type="EMBL" id="OPX42772.1"/>
    </source>
</evidence>
<comment type="similarity">
    <text evidence="2">Belongs to the nicotinamide ribonucleoside (NR) uptake permease (TC 4.B.1) family.</text>
</comment>
<dbReference type="GO" id="GO:0034257">
    <property type="term" value="F:nicotinamide riboside transmembrane transporter activity"/>
    <property type="evidence" value="ECO:0007669"/>
    <property type="project" value="InterPro"/>
</dbReference>
<comment type="caution">
    <text evidence="9">The sequence shown here is derived from an EMBL/GenBank/DDBJ whole genome shotgun (WGS) entry which is preliminary data.</text>
</comment>
<evidence type="ECO:0000256" key="5">
    <source>
        <dbReference type="ARBA" id="ARBA00022692"/>
    </source>
</evidence>
<dbReference type="AlphaFoldDB" id="A0A1V4SFT0"/>
<reference evidence="9 10" key="1">
    <citation type="submission" date="2017-03" db="EMBL/GenBank/DDBJ databases">
        <title>Genome sequence of Clostridium hungatei DSM 14427.</title>
        <authorList>
            <person name="Poehlein A."/>
            <person name="Daniel R."/>
        </authorList>
    </citation>
    <scope>NUCLEOTIDE SEQUENCE [LARGE SCALE GENOMIC DNA]</scope>
    <source>
        <strain evidence="9 10">DSM 14427</strain>
    </source>
</reference>
<evidence type="ECO:0000256" key="3">
    <source>
        <dbReference type="ARBA" id="ARBA00022448"/>
    </source>
</evidence>
<accession>A0A1V4SFT0</accession>
<dbReference type="PANTHER" id="PTHR36122">
    <property type="entry name" value="NICOTINAMIDE RIBOSIDE TRANSPORTER PNUC"/>
    <property type="match status" value="1"/>
</dbReference>
<keyword evidence="7 8" id="KW-0472">Membrane</keyword>
<comment type="subcellular location">
    <subcellularLocation>
        <location evidence="1">Cell membrane</location>
        <topology evidence="1">Multi-pass membrane protein</topology>
    </subcellularLocation>
</comment>
<gene>
    <name evidence="9" type="primary">pnuC</name>
    <name evidence="9" type="ORF">CLHUN_32560</name>
</gene>
<feature type="transmembrane region" description="Helical" evidence="8">
    <location>
        <begin position="164"/>
        <end position="181"/>
    </location>
</feature>
<feature type="transmembrane region" description="Helical" evidence="8">
    <location>
        <begin position="188"/>
        <end position="205"/>
    </location>
</feature>
<evidence type="ECO:0000256" key="2">
    <source>
        <dbReference type="ARBA" id="ARBA00006669"/>
    </source>
</evidence>
<dbReference type="GO" id="GO:0005886">
    <property type="term" value="C:plasma membrane"/>
    <property type="evidence" value="ECO:0007669"/>
    <property type="project" value="UniProtKB-SubCell"/>
</dbReference>
<dbReference type="EMBL" id="MZGX01000024">
    <property type="protein sequence ID" value="OPX42772.1"/>
    <property type="molecule type" value="Genomic_DNA"/>
</dbReference>
<dbReference type="STRING" id="48256.CLHUN_32560"/>
<protein>
    <submittedName>
        <fullName evidence="9">Nicotinamide riboside transporter PnuC</fullName>
    </submittedName>
</protein>
<dbReference type="Pfam" id="PF04973">
    <property type="entry name" value="NMN_transporter"/>
    <property type="match status" value="1"/>
</dbReference>
<organism evidence="9 10">
    <name type="scientific">Ruminiclostridium hungatei</name>
    <name type="common">Clostridium hungatei</name>
    <dbReference type="NCBI Taxonomy" id="48256"/>
    <lineage>
        <taxon>Bacteria</taxon>
        <taxon>Bacillati</taxon>
        <taxon>Bacillota</taxon>
        <taxon>Clostridia</taxon>
        <taxon>Eubacteriales</taxon>
        <taxon>Oscillospiraceae</taxon>
        <taxon>Ruminiclostridium</taxon>
    </lineage>
</organism>
<feature type="transmembrane region" description="Helical" evidence="8">
    <location>
        <begin position="46"/>
        <end position="68"/>
    </location>
</feature>
<dbReference type="Proteomes" id="UP000191554">
    <property type="component" value="Unassembled WGS sequence"/>
</dbReference>
<feature type="transmembrane region" description="Helical" evidence="8">
    <location>
        <begin position="21"/>
        <end position="40"/>
    </location>
</feature>
<evidence type="ECO:0000313" key="10">
    <source>
        <dbReference type="Proteomes" id="UP000191554"/>
    </source>
</evidence>
<dbReference type="RefSeq" id="WP_080065695.1">
    <property type="nucleotide sequence ID" value="NZ_MZGX01000024.1"/>
</dbReference>
<keyword evidence="3" id="KW-0813">Transport</keyword>
<feature type="transmembrane region" description="Helical" evidence="8">
    <location>
        <begin position="75"/>
        <end position="92"/>
    </location>
</feature>
<name>A0A1V4SFT0_RUMHU</name>
<sequence length="239" mass="27368">MIELENKKDNRLTDKLVSFMTPFQWFEVLVLIGFTAYFAAVDKESSVLYLVINSLSAICGVFCVVLCASGKRSQYYFGFVNIAAYIVIAMTSKYYGQVALNALYYLPTQFIGMYMWKKHMNEDINAVKSKKMSPKQVGGYIFVTALGIVGCQYILELLGGKQTWLDSTTLIISIVANALMVLRYKEQWALWIVVDIITVTMWILAGDMIQVSMWSVYLLNAFYGFYKWSKMNKVNFENE</sequence>
<evidence type="ECO:0000256" key="4">
    <source>
        <dbReference type="ARBA" id="ARBA00022475"/>
    </source>
</evidence>
<keyword evidence="4" id="KW-1003">Cell membrane</keyword>
<evidence type="ECO:0000256" key="6">
    <source>
        <dbReference type="ARBA" id="ARBA00022989"/>
    </source>
</evidence>
<dbReference type="NCBIfam" id="TIGR01528">
    <property type="entry name" value="NMN_trans_PnuC"/>
    <property type="match status" value="1"/>
</dbReference>
<keyword evidence="5 8" id="KW-0812">Transmembrane</keyword>
<feature type="transmembrane region" description="Helical" evidence="8">
    <location>
        <begin position="98"/>
        <end position="116"/>
    </location>
</feature>
<feature type="transmembrane region" description="Helical" evidence="8">
    <location>
        <begin position="211"/>
        <end position="228"/>
    </location>
</feature>
<dbReference type="PANTHER" id="PTHR36122:SF2">
    <property type="entry name" value="NICOTINAMIDE RIBOSIDE TRANSPORTER PNUC"/>
    <property type="match status" value="1"/>
</dbReference>
<evidence type="ECO:0000256" key="8">
    <source>
        <dbReference type="SAM" id="Phobius"/>
    </source>
</evidence>
<evidence type="ECO:0000256" key="1">
    <source>
        <dbReference type="ARBA" id="ARBA00004651"/>
    </source>
</evidence>
<keyword evidence="6 8" id="KW-1133">Transmembrane helix</keyword>
<proteinExistence type="inferred from homology"/>